<dbReference type="GO" id="GO:0003723">
    <property type="term" value="F:RNA binding"/>
    <property type="evidence" value="ECO:0007669"/>
    <property type="project" value="InterPro"/>
</dbReference>
<dbReference type="CDD" id="cd00105">
    <property type="entry name" value="KH-I"/>
    <property type="match status" value="1"/>
</dbReference>
<reference evidence="3 4" key="1">
    <citation type="journal article" date="2013" name="BMC Genomics">
        <title>Genomics-driven discovery of the pneumocandin biosynthetic gene cluster in the fungus Glarea lozoyensis.</title>
        <authorList>
            <person name="Chen L."/>
            <person name="Yue Q."/>
            <person name="Zhang X."/>
            <person name="Xiang M."/>
            <person name="Wang C."/>
            <person name="Li S."/>
            <person name="Che Y."/>
            <person name="Ortiz-Lopez F.J."/>
            <person name="Bills G.F."/>
            <person name="Liu X."/>
            <person name="An Z."/>
        </authorList>
    </citation>
    <scope>NUCLEOTIDE SEQUENCE [LARGE SCALE GENOMIC DNA]</scope>
    <source>
        <strain evidence="4">ATCC 20868 / MF5171</strain>
    </source>
</reference>
<dbReference type="RefSeq" id="XP_008079090.1">
    <property type="nucleotide sequence ID" value="XM_008080899.1"/>
</dbReference>
<dbReference type="HOGENOM" id="CLU_538668_0_0_1"/>
<proteinExistence type="predicted"/>
<organism evidence="3 4">
    <name type="scientific">Glarea lozoyensis (strain ATCC 20868 / MF5171)</name>
    <dbReference type="NCBI Taxonomy" id="1116229"/>
    <lineage>
        <taxon>Eukaryota</taxon>
        <taxon>Fungi</taxon>
        <taxon>Dikarya</taxon>
        <taxon>Ascomycota</taxon>
        <taxon>Pezizomycotina</taxon>
        <taxon>Leotiomycetes</taxon>
        <taxon>Helotiales</taxon>
        <taxon>Helotiaceae</taxon>
        <taxon>Glarea</taxon>
    </lineage>
</organism>
<gene>
    <name evidence="3" type="ORF">GLAREA_06951</name>
</gene>
<feature type="region of interest" description="Disordered" evidence="1">
    <location>
        <begin position="49"/>
        <end position="80"/>
    </location>
</feature>
<dbReference type="SUPFAM" id="SSF54791">
    <property type="entry name" value="Eukaryotic type KH-domain (KH-domain type I)"/>
    <property type="match status" value="1"/>
</dbReference>
<dbReference type="InterPro" id="IPR045518">
    <property type="entry name" value="2EXR"/>
</dbReference>
<dbReference type="Proteomes" id="UP000016922">
    <property type="component" value="Unassembled WGS sequence"/>
</dbReference>
<dbReference type="OMA" id="RTWHIST"/>
<evidence type="ECO:0000259" key="2">
    <source>
        <dbReference type="Pfam" id="PF20150"/>
    </source>
</evidence>
<name>S3E6D9_GLAL2</name>
<dbReference type="AlphaFoldDB" id="S3E6D9"/>
<accession>S3E6D9</accession>
<protein>
    <recommendedName>
        <fullName evidence="2">2EXR domain-containing protein</fullName>
    </recommendedName>
</protein>
<dbReference type="PANTHER" id="PTHR35910">
    <property type="entry name" value="2EXR DOMAIN-CONTAINING PROTEIN"/>
    <property type="match status" value="1"/>
</dbReference>
<dbReference type="InterPro" id="IPR036612">
    <property type="entry name" value="KH_dom_type_1_sf"/>
</dbReference>
<feature type="compositionally biased region" description="Low complexity" evidence="1">
    <location>
        <begin position="64"/>
        <end position="79"/>
    </location>
</feature>
<evidence type="ECO:0000256" key="1">
    <source>
        <dbReference type="SAM" id="MobiDB-lite"/>
    </source>
</evidence>
<dbReference type="KEGG" id="glz:GLAREA_06951"/>
<evidence type="ECO:0000313" key="3">
    <source>
        <dbReference type="EMBL" id="EPE33938.1"/>
    </source>
</evidence>
<evidence type="ECO:0000313" key="4">
    <source>
        <dbReference type="Proteomes" id="UP000016922"/>
    </source>
</evidence>
<dbReference type="GeneID" id="19466004"/>
<dbReference type="EMBL" id="KE145357">
    <property type="protein sequence ID" value="EPE33938.1"/>
    <property type="molecule type" value="Genomic_DNA"/>
</dbReference>
<feature type="domain" description="2EXR" evidence="2">
    <location>
        <begin position="170"/>
        <end position="276"/>
    </location>
</feature>
<dbReference type="OrthoDB" id="3565000at2759"/>
<dbReference type="PANTHER" id="PTHR35910:SF6">
    <property type="entry name" value="2EXR DOMAIN-CONTAINING PROTEIN"/>
    <property type="match status" value="1"/>
</dbReference>
<keyword evidence="4" id="KW-1185">Reference proteome</keyword>
<dbReference type="Pfam" id="PF20150">
    <property type="entry name" value="2EXR"/>
    <property type="match status" value="1"/>
</dbReference>
<sequence length="506" mass="56623">MAPNNVAGKEDRGIAQEHRLSCQLTSSRAAILVNGARIPVPVPEVTEKRTAPQALLGRKGSDYSSTSANTSIASSNNTTYQTTVISPADEATSSRPAQNPNRQQKVEPIDSVLNNIKNKIEDLKLQAPSTTSIRRNPVPTSWNKNRFSNLKPRNTAAKEKQQPSGPLKEFHLFGKLAVEIRVKIWHLHIWNSPHLIEIEKGPGFREGHAMPTQEVIVGTHSWYRVSPRSRIPPAILRVCFESRAEAMRVYKLTNFDYQTNHIRGREMWFNPAVDIIYFGEDTCLATIIHMKKTVDIRRMAFNVTGRITQCHDFDEPLYAVDGGVNPMQALHGFHGEREQDTQDGLYSGIHSLQEVFLVVQSNLSTTDGLTRGQKGLKSWMMAEIDVVNSGGMIYGVGENMWVDDKKPTFHWVSLSPQDGVDGIYYDGLGVDDAAVKFLNRRVHVLDAISRRTECHIYIPNKTFPKEFPREIGFSGTRKAIEEAKAEIIKKIAQSEGSVVPVSSRSD</sequence>